<keyword evidence="3 10" id="KW-1133">Transmembrane helix</keyword>
<feature type="transmembrane region" description="Helical" evidence="10">
    <location>
        <begin position="6"/>
        <end position="29"/>
    </location>
</feature>
<evidence type="ECO:0000256" key="5">
    <source>
        <dbReference type="ARBA" id="ARBA00023136"/>
    </source>
</evidence>
<keyword evidence="5 10" id="KW-0472">Membrane</keyword>
<keyword evidence="6 9" id="KW-0675">Receptor</keyword>
<dbReference type="GO" id="GO:0004875">
    <property type="term" value="F:complement receptor activity"/>
    <property type="evidence" value="ECO:0007669"/>
    <property type="project" value="TreeGrafter"/>
</dbReference>
<proteinExistence type="inferred from homology"/>
<dbReference type="SUPFAM" id="SSF81321">
    <property type="entry name" value="Family A G protein-coupled receptor-like"/>
    <property type="match status" value="1"/>
</dbReference>
<evidence type="ECO:0000256" key="3">
    <source>
        <dbReference type="ARBA" id="ARBA00022989"/>
    </source>
</evidence>
<dbReference type="PRINTS" id="PR00237">
    <property type="entry name" value="GPCRRHODOPSN"/>
</dbReference>
<dbReference type="InterPro" id="IPR000826">
    <property type="entry name" value="Formyl_rcpt-rel"/>
</dbReference>
<dbReference type="EMBL" id="WNTK01002916">
    <property type="protein sequence ID" value="KAG9465544.1"/>
    <property type="molecule type" value="Genomic_DNA"/>
</dbReference>
<dbReference type="PROSITE" id="PS50262">
    <property type="entry name" value="G_PROTEIN_RECEP_F1_2"/>
    <property type="match status" value="1"/>
</dbReference>
<dbReference type="PANTHER" id="PTHR24225">
    <property type="entry name" value="CHEMOTACTIC RECEPTOR"/>
    <property type="match status" value="1"/>
</dbReference>
<protein>
    <recommendedName>
        <fullName evidence="11">G-protein coupled receptors family 1 profile domain-containing protein</fullName>
    </recommendedName>
</protein>
<sequence length="311" mass="36413">MQRLSIIWYSVTLVLGVIGNGLVIWIAGFRMKTVNAIWFLNLAIADFITCISLPLRISEWALYWEIFYDHFLCKTGITILFINMLCSVYFMTVISIDRCVSIFCPIWTRHHRTLWLATIIALLTWMLSLLLSIPYMVFNHAFDDVTECIPKYIDFGEIHTTRKRNAMFITKNICMFAFPFAIILLSYILLFFKLRKMKKNKKSQRPFKVITTVIVSFFICWFPYNTWPLVKVSSEYWEMDMIVTEISVCLAYFSSCVNPILYILFSQDFQKNFVKSIPTMLEKLFNERTDIDYDVSTATTSNTVTHGSSLL</sequence>
<evidence type="ECO:0000256" key="9">
    <source>
        <dbReference type="RuleBase" id="RU000688"/>
    </source>
</evidence>
<organism evidence="12 13">
    <name type="scientific">Eleutherodactylus coqui</name>
    <name type="common">Puerto Rican coqui</name>
    <dbReference type="NCBI Taxonomy" id="57060"/>
    <lineage>
        <taxon>Eukaryota</taxon>
        <taxon>Metazoa</taxon>
        <taxon>Chordata</taxon>
        <taxon>Craniata</taxon>
        <taxon>Vertebrata</taxon>
        <taxon>Euteleostomi</taxon>
        <taxon>Amphibia</taxon>
        <taxon>Batrachia</taxon>
        <taxon>Anura</taxon>
        <taxon>Neobatrachia</taxon>
        <taxon>Hyloidea</taxon>
        <taxon>Eleutherodactylidae</taxon>
        <taxon>Eleutherodactylinae</taxon>
        <taxon>Eleutherodactylus</taxon>
        <taxon>Eleutherodactylus</taxon>
    </lineage>
</organism>
<evidence type="ECO:0000313" key="12">
    <source>
        <dbReference type="EMBL" id="KAG9465544.1"/>
    </source>
</evidence>
<evidence type="ECO:0000256" key="7">
    <source>
        <dbReference type="ARBA" id="ARBA00023224"/>
    </source>
</evidence>
<evidence type="ECO:0000256" key="8">
    <source>
        <dbReference type="ARBA" id="ARBA00025736"/>
    </source>
</evidence>
<evidence type="ECO:0000259" key="11">
    <source>
        <dbReference type="PROSITE" id="PS50262"/>
    </source>
</evidence>
<dbReference type="GO" id="GO:0007200">
    <property type="term" value="P:phospholipase C-activating G protein-coupled receptor signaling pathway"/>
    <property type="evidence" value="ECO:0007669"/>
    <property type="project" value="TreeGrafter"/>
</dbReference>
<comment type="subcellular location">
    <subcellularLocation>
        <location evidence="1">Membrane</location>
        <topology evidence="1">Multi-pass membrane protein</topology>
    </subcellularLocation>
</comment>
<dbReference type="GO" id="GO:0007204">
    <property type="term" value="P:positive regulation of cytosolic calcium ion concentration"/>
    <property type="evidence" value="ECO:0007669"/>
    <property type="project" value="TreeGrafter"/>
</dbReference>
<feature type="domain" description="G-protein coupled receptors family 1 profile" evidence="11">
    <location>
        <begin position="10"/>
        <end position="262"/>
    </location>
</feature>
<dbReference type="GO" id="GO:0006954">
    <property type="term" value="P:inflammatory response"/>
    <property type="evidence" value="ECO:0007669"/>
    <property type="project" value="TreeGrafter"/>
</dbReference>
<dbReference type="InterPro" id="IPR000276">
    <property type="entry name" value="GPCR_Rhodpsn"/>
</dbReference>
<comment type="similarity">
    <text evidence="8">Belongs to the chemokine-like receptor (CMKLR) family.</text>
</comment>
<dbReference type="Proteomes" id="UP000770717">
    <property type="component" value="Unassembled WGS sequence"/>
</dbReference>
<evidence type="ECO:0000313" key="13">
    <source>
        <dbReference type="Proteomes" id="UP000770717"/>
    </source>
</evidence>
<comment type="caution">
    <text evidence="12">The sequence shown here is derived from an EMBL/GenBank/DDBJ whole genome shotgun (WGS) entry which is preliminary data.</text>
</comment>
<dbReference type="PROSITE" id="PS00237">
    <property type="entry name" value="G_PROTEIN_RECEP_F1_1"/>
    <property type="match status" value="1"/>
</dbReference>
<keyword evidence="4 9" id="KW-0297">G-protein coupled receptor</keyword>
<feature type="transmembrane region" description="Helical" evidence="10">
    <location>
        <begin position="75"/>
        <end position="94"/>
    </location>
</feature>
<name>A0A8J6BI89_ELECQ</name>
<dbReference type="AlphaFoldDB" id="A0A8J6BI89"/>
<keyword evidence="7 9" id="KW-0807">Transducer</keyword>
<evidence type="ECO:0000256" key="1">
    <source>
        <dbReference type="ARBA" id="ARBA00004141"/>
    </source>
</evidence>
<feature type="transmembrane region" description="Helical" evidence="10">
    <location>
        <begin position="114"/>
        <end position="137"/>
    </location>
</feature>
<feature type="transmembrane region" description="Helical" evidence="10">
    <location>
        <begin position="206"/>
        <end position="224"/>
    </location>
</feature>
<comment type="similarity">
    <text evidence="9">Belongs to the G-protein coupled receptor 1 family.</text>
</comment>
<dbReference type="PRINTS" id="PR00526">
    <property type="entry name" value="FMETLEUPHER"/>
</dbReference>
<dbReference type="GO" id="GO:0005886">
    <property type="term" value="C:plasma membrane"/>
    <property type="evidence" value="ECO:0007669"/>
    <property type="project" value="TreeGrafter"/>
</dbReference>
<dbReference type="OrthoDB" id="9905908at2759"/>
<accession>A0A8J6BI89</accession>
<feature type="transmembrane region" description="Helical" evidence="10">
    <location>
        <begin position="176"/>
        <end position="194"/>
    </location>
</feature>
<dbReference type="PANTHER" id="PTHR24225:SF73">
    <property type="entry name" value="C3A ANAPHYLATOXIN CHEMOTACTIC RECEPTOR-LIKE"/>
    <property type="match status" value="1"/>
</dbReference>
<dbReference type="GO" id="GO:0004982">
    <property type="term" value="F:N-formyl peptide receptor activity"/>
    <property type="evidence" value="ECO:0007669"/>
    <property type="project" value="TreeGrafter"/>
</dbReference>
<keyword evidence="13" id="KW-1185">Reference proteome</keyword>
<keyword evidence="2 9" id="KW-0812">Transmembrane</keyword>
<gene>
    <name evidence="12" type="ORF">GDO78_018121</name>
</gene>
<dbReference type="Pfam" id="PF00001">
    <property type="entry name" value="7tm_1"/>
    <property type="match status" value="1"/>
</dbReference>
<feature type="transmembrane region" description="Helical" evidence="10">
    <location>
        <begin position="244"/>
        <end position="265"/>
    </location>
</feature>
<dbReference type="InterPro" id="IPR017452">
    <property type="entry name" value="GPCR_Rhodpsn_7TM"/>
</dbReference>
<evidence type="ECO:0000256" key="6">
    <source>
        <dbReference type="ARBA" id="ARBA00023170"/>
    </source>
</evidence>
<reference evidence="12" key="1">
    <citation type="thesis" date="2020" institute="ProQuest LLC" country="789 East Eisenhower Parkway, Ann Arbor, MI, USA">
        <title>Comparative Genomics and Chromosome Evolution.</title>
        <authorList>
            <person name="Mudd A.B."/>
        </authorList>
    </citation>
    <scope>NUCLEOTIDE SEQUENCE</scope>
    <source>
        <strain evidence="12">HN-11 Male</strain>
        <tissue evidence="12">Kidney and liver</tissue>
    </source>
</reference>
<evidence type="ECO:0000256" key="2">
    <source>
        <dbReference type="ARBA" id="ARBA00022692"/>
    </source>
</evidence>
<dbReference type="Gene3D" id="1.20.1070.10">
    <property type="entry name" value="Rhodopsin 7-helix transmembrane proteins"/>
    <property type="match status" value="1"/>
</dbReference>
<evidence type="ECO:0000256" key="4">
    <source>
        <dbReference type="ARBA" id="ARBA00023040"/>
    </source>
</evidence>
<feature type="transmembrane region" description="Helical" evidence="10">
    <location>
        <begin position="36"/>
        <end position="55"/>
    </location>
</feature>
<evidence type="ECO:0000256" key="10">
    <source>
        <dbReference type="SAM" id="Phobius"/>
    </source>
</evidence>